<evidence type="ECO:0000256" key="3">
    <source>
        <dbReference type="ARBA" id="ARBA00022840"/>
    </source>
</evidence>
<keyword evidence="2" id="KW-0547">Nucleotide-binding</keyword>
<reference evidence="6 7" key="1">
    <citation type="submission" date="2016-10" db="EMBL/GenBank/DDBJ databases">
        <authorList>
            <person name="de Groot N.N."/>
        </authorList>
    </citation>
    <scope>NUCLEOTIDE SEQUENCE [LARGE SCALE GENOMIC DNA]</scope>
    <source>
        <strain evidence="6 7">CGMCC 4.1859</strain>
    </source>
</reference>
<evidence type="ECO:0000259" key="5">
    <source>
        <dbReference type="PROSITE" id="PS50893"/>
    </source>
</evidence>
<dbReference type="GO" id="GO:0016887">
    <property type="term" value="F:ATP hydrolysis activity"/>
    <property type="evidence" value="ECO:0007669"/>
    <property type="project" value="InterPro"/>
</dbReference>
<dbReference type="PANTHER" id="PTHR42794">
    <property type="entry name" value="HEMIN IMPORT ATP-BINDING PROTEIN HMUV"/>
    <property type="match status" value="1"/>
</dbReference>
<dbReference type="AlphaFoldDB" id="A0A1G7XV93"/>
<dbReference type="Gene3D" id="3.40.50.300">
    <property type="entry name" value="P-loop containing nucleotide triphosphate hydrolases"/>
    <property type="match status" value="1"/>
</dbReference>
<gene>
    <name evidence="6" type="ORF">SAMN05216260_13424</name>
</gene>
<dbReference type="SUPFAM" id="SSF52540">
    <property type="entry name" value="P-loop containing nucleoside triphosphate hydrolases"/>
    <property type="match status" value="1"/>
</dbReference>
<evidence type="ECO:0000313" key="7">
    <source>
        <dbReference type="Proteomes" id="UP000198614"/>
    </source>
</evidence>
<protein>
    <submittedName>
        <fullName evidence="6">Iron complex transport system ATP-binding protein</fullName>
    </submittedName>
</protein>
<feature type="compositionally biased region" description="Acidic residues" evidence="4">
    <location>
        <begin position="259"/>
        <end position="268"/>
    </location>
</feature>
<feature type="compositionally biased region" description="Acidic residues" evidence="4">
    <location>
        <begin position="279"/>
        <end position="292"/>
    </location>
</feature>
<dbReference type="InterPro" id="IPR003593">
    <property type="entry name" value="AAA+_ATPase"/>
</dbReference>
<keyword evidence="3 6" id="KW-0067">ATP-binding</keyword>
<dbReference type="PROSITE" id="PS00211">
    <property type="entry name" value="ABC_TRANSPORTER_1"/>
    <property type="match status" value="1"/>
</dbReference>
<dbReference type="InterPro" id="IPR003439">
    <property type="entry name" value="ABC_transporter-like_ATP-bd"/>
</dbReference>
<feature type="region of interest" description="Disordered" evidence="4">
    <location>
        <begin position="250"/>
        <end position="324"/>
    </location>
</feature>
<organism evidence="6 7">
    <name type="scientific">Streptomyces griseoaurantiacus</name>
    <dbReference type="NCBI Taxonomy" id="68213"/>
    <lineage>
        <taxon>Bacteria</taxon>
        <taxon>Bacillati</taxon>
        <taxon>Actinomycetota</taxon>
        <taxon>Actinomycetes</taxon>
        <taxon>Kitasatosporales</taxon>
        <taxon>Streptomycetaceae</taxon>
        <taxon>Streptomyces</taxon>
        <taxon>Streptomyces aurantiacus group</taxon>
    </lineage>
</organism>
<evidence type="ECO:0000256" key="1">
    <source>
        <dbReference type="ARBA" id="ARBA00022448"/>
    </source>
</evidence>
<evidence type="ECO:0000256" key="2">
    <source>
        <dbReference type="ARBA" id="ARBA00022741"/>
    </source>
</evidence>
<dbReference type="GO" id="GO:0005524">
    <property type="term" value="F:ATP binding"/>
    <property type="evidence" value="ECO:0007669"/>
    <property type="project" value="UniProtKB-KW"/>
</dbReference>
<dbReference type="OrthoDB" id="4318785at2"/>
<dbReference type="FunFam" id="3.40.50.300:FF:000134">
    <property type="entry name" value="Iron-enterobactin ABC transporter ATP-binding protein"/>
    <property type="match status" value="1"/>
</dbReference>
<accession>A0A1G7XV93</accession>
<sequence>MRLDIEDLHVAYAGRTVVAGAHLLAAPGEITGLVGPNGSGKSTVLRTVYRHLRPVAGRVLLDGTDLRELSPARSARRVAALPQERGGDFELTVREVVVMGRIPYKRAFAGDDAVDRDIVAGALADVGMTGHADRRFAELSGGERQRVLLARAFAQRPDLLVLDEPTNHLDVRHQVELLALLRGRGRTTLVSLHDLNAAASVCDRLHVLHEGRVVASGHPREVLRPALLAEVFGVRAAVLAHPLTGDPLIAFDHHRPADDPDGGAEGDGNDGSGRGTDGTGEDEGEGEGEGEGDGGGVGEGESEGDGASAAEGPARPAATGSAVR</sequence>
<dbReference type="EMBL" id="FNAX01000034">
    <property type="protein sequence ID" value="SDG88084.1"/>
    <property type="molecule type" value="Genomic_DNA"/>
</dbReference>
<feature type="compositionally biased region" description="Gly residues" evidence="4">
    <location>
        <begin position="269"/>
        <end position="278"/>
    </location>
</feature>
<evidence type="ECO:0000313" key="6">
    <source>
        <dbReference type="EMBL" id="SDG88084.1"/>
    </source>
</evidence>
<dbReference type="InterPro" id="IPR027417">
    <property type="entry name" value="P-loop_NTPase"/>
</dbReference>
<dbReference type="InterPro" id="IPR017871">
    <property type="entry name" value="ABC_transporter-like_CS"/>
</dbReference>
<dbReference type="Proteomes" id="UP000198614">
    <property type="component" value="Unassembled WGS sequence"/>
</dbReference>
<dbReference type="PANTHER" id="PTHR42794:SF2">
    <property type="entry name" value="ABC TRANSPORTER ATP-BINDING PROTEIN"/>
    <property type="match status" value="1"/>
</dbReference>
<dbReference type="PROSITE" id="PS50893">
    <property type="entry name" value="ABC_TRANSPORTER_2"/>
    <property type="match status" value="1"/>
</dbReference>
<feature type="domain" description="ABC transporter" evidence="5">
    <location>
        <begin position="3"/>
        <end position="235"/>
    </location>
</feature>
<dbReference type="SMART" id="SM00382">
    <property type="entry name" value="AAA"/>
    <property type="match status" value="1"/>
</dbReference>
<dbReference type="Pfam" id="PF00005">
    <property type="entry name" value="ABC_tran"/>
    <property type="match status" value="1"/>
</dbReference>
<keyword evidence="1" id="KW-0813">Transport</keyword>
<name>A0A1G7XV93_9ACTN</name>
<proteinExistence type="predicted"/>
<feature type="compositionally biased region" description="Low complexity" evidence="4">
    <location>
        <begin position="305"/>
        <end position="318"/>
    </location>
</feature>
<evidence type="ECO:0000256" key="4">
    <source>
        <dbReference type="SAM" id="MobiDB-lite"/>
    </source>
</evidence>
<dbReference type="CDD" id="cd03214">
    <property type="entry name" value="ABC_Iron-Siderophores_B12_Hemin"/>
    <property type="match status" value="1"/>
</dbReference>